<sequence>MNRARALVAGSCLVMAALVGCSPTEPSAIGPRSGSAAEVAPVQENPAPEPTADVSTTPAEEPSPSDVDEVADACSHLGADAVATLAGAELEPRPHDVGGVPACIWGNLNTIGVQVILVGAEVWATGLPSNAEQLLAEPLYADQISEDERATLEEAIAAVEAGEQIEPARACEMFELMLFHDAQLDGANYTVRIVPSADDPQAITAQGCIEGVFGSVLLVRPDLTGSDHEAERVGDVALTLLDAE</sequence>
<name>A0ABY2E460_9MICO</name>
<organism evidence="3 4">
    <name type="scientific">Occultella glacieicola</name>
    <dbReference type="NCBI Taxonomy" id="2518684"/>
    <lineage>
        <taxon>Bacteria</taxon>
        <taxon>Bacillati</taxon>
        <taxon>Actinomycetota</taxon>
        <taxon>Actinomycetes</taxon>
        <taxon>Micrococcales</taxon>
        <taxon>Ruaniaceae</taxon>
        <taxon>Occultella</taxon>
    </lineage>
</organism>
<evidence type="ECO:0000256" key="1">
    <source>
        <dbReference type="SAM" id="MobiDB-lite"/>
    </source>
</evidence>
<dbReference type="RefSeq" id="WP_133107229.1">
    <property type="nucleotide sequence ID" value="NZ_SMNA01000004.1"/>
</dbReference>
<evidence type="ECO:0000313" key="4">
    <source>
        <dbReference type="Proteomes" id="UP000504882"/>
    </source>
</evidence>
<comment type="caution">
    <text evidence="3">The sequence shown here is derived from an EMBL/GenBank/DDBJ whole genome shotgun (WGS) entry which is preliminary data.</text>
</comment>
<dbReference type="EMBL" id="SMNA01000004">
    <property type="protein sequence ID" value="TDE94819.1"/>
    <property type="molecule type" value="Genomic_DNA"/>
</dbReference>
<keyword evidence="4" id="KW-1185">Reference proteome</keyword>
<dbReference type="PROSITE" id="PS51257">
    <property type="entry name" value="PROKAR_LIPOPROTEIN"/>
    <property type="match status" value="1"/>
</dbReference>
<gene>
    <name evidence="3" type="ORF">EXU48_08460</name>
</gene>
<evidence type="ECO:0008006" key="5">
    <source>
        <dbReference type="Google" id="ProtNLM"/>
    </source>
</evidence>
<proteinExistence type="predicted"/>
<accession>A0ABY2E460</accession>
<feature type="chain" id="PRO_5047311145" description="DUF3558 domain-containing protein" evidence="2">
    <location>
        <begin position="17"/>
        <end position="244"/>
    </location>
</feature>
<feature type="signal peptide" evidence="2">
    <location>
        <begin position="1"/>
        <end position="16"/>
    </location>
</feature>
<dbReference type="Proteomes" id="UP000504882">
    <property type="component" value="Unassembled WGS sequence"/>
</dbReference>
<keyword evidence="2" id="KW-0732">Signal</keyword>
<evidence type="ECO:0000256" key="2">
    <source>
        <dbReference type="SAM" id="SignalP"/>
    </source>
</evidence>
<reference evidence="3 4" key="1">
    <citation type="submission" date="2019-03" db="EMBL/GenBank/DDBJ databases">
        <title>Genomic features of bacteria from cold environments.</title>
        <authorList>
            <person name="Shen L."/>
        </authorList>
    </citation>
    <scope>NUCLEOTIDE SEQUENCE [LARGE SCALE GENOMIC DNA]</scope>
    <source>
        <strain evidence="4">T3246-1</strain>
    </source>
</reference>
<feature type="region of interest" description="Disordered" evidence="1">
    <location>
        <begin position="25"/>
        <end position="68"/>
    </location>
</feature>
<protein>
    <recommendedName>
        <fullName evidence="5">DUF3558 domain-containing protein</fullName>
    </recommendedName>
</protein>
<evidence type="ECO:0000313" key="3">
    <source>
        <dbReference type="EMBL" id="TDE94819.1"/>
    </source>
</evidence>